<dbReference type="Proteomes" id="UP001408356">
    <property type="component" value="Unassembled WGS sequence"/>
</dbReference>
<evidence type="ECO:0000313" key="3">
    <source>
        <dbReference type="EMBL" id="KAK9419193.1"/>
    </source>
</evidence>
<dbReference type="CDD" id="cd00009">
    <property type="entry name" value="AAA"/>
    <property type="match status" value="1"/>
</dbReference>
<evidence type="ECO:0000313" key="4">
    <source>
        <dbReference type="Proteomes" id="UP001408356"/>
    </source>
</evidence>
<evidence type="ECO:0000259" key="2">
    <source>
        <dbReference type="SMART" id="SM00382"/>
    </source>
</evidence>
<feature type="region of interest" description="Disordered" evidence="1">
    <location>
        <begin position="249"/>
        <end position="283"/>
    </location>
</feature>
<evidence type="ECO:0000256" key="1">
    <source>
        <dbReference type="SAM" id="MobiDB-lite"/>
    </source>
</evidence>
<feature type="compositionally biased region" description="Basic residues" evidence="1">
    <location>
        <begin position="202"/>
        <end position="211"/>
    </location>
</feature>
<feature type="compositionally biased region" description="Basic residues" evidence="1">
    <location>
        <begin position="82"/>
        <end position="92"/>
    </location>
</feature>
<reference evidence="3 4" key="1">
    <citation type="journal article" date="2024" name="J. Plant Pathol.">
        <title>Sequence and assembly of the genome of Seiridium unicorne, isolate CBS 538.82, causal agent of cypress canker disease.</title>
        <authorList>
            <person name="Scali E."/>
            <person name="Rocca G.D."/>
            <person name="Danti R."/>
            <person name="Garbelotto M."/>
            <person name="Barberini S."/>
            <person name="Baroncelli R."/>
            <person name="Emiliani G."/>
        </authorList>
    </citation>
    <scope>NUCLEOTIDE SEQUENCE [LARGE SCALE GENOMIC DNA]</scope>
    <source>
        <strain evidence="3 4">BM-138-508</strain>
    </source>
</reference>
<proteinExistence type="predicted"/>
<dbReference type="SUPFAM" id="SSF52540">
    <property type="entry name" value="P-loop containing nucleoside triphosphate hydrolases"/>
    <property type="match status" value="1"/>
</dbReference>
<feature type="compositionally biased region" description="Basic and acidic residues" evidence="1">
    <location>
        <begin position="119"/>
        <end position="133"/>
    </location>
</feature>
<feature type="compositionally biased region" description="Polar residues" evidence="1">
    <location>
        <begin position="1189"/>
        <end position="1199"/>
    </location>
</feature>
<feature type="region of interest" description="Disordered" evidence="1">
    <location>
        <begin position="1126"/>
        <end position="1146"/>
    </location>
</feature>
<dbReference type="InterPro" id="IPR027417">
    <property type="entry name" value="P-loop_NTPase"/>
</dbReference>
<dbReference type="InterPro" id="IPR003593">
    <property type="entry name" value="AAA+_ATPase"/>
</dbReference>
<feature type="compositionally biased region" description="Pro residues" evidence="1">
    <location>
        <begin position="145"/>
        <end position="155"/>
    </location>
</feature>
<dbReference type="SMART" id="SM00382">
    <property type="entry name" value="AAA"/>
    <property type="match status" value="1"/>
</dbReference>
<protein>
    <submittedName>
        <fullName evidence="3">AAA+ ATPase domain-containing protein</fullName>
    </submittedName>
</protein>
<feature type="region of interest" description="Disordered" evidence="1">
    <location>
        <begin position="1181"/>
        <end position="1207"/>
    </location>
</feature>
<feature type="compositionally biased region" description="Low complexity" evidence="1">
    <location>
        <begin position="253"/>
        <end position="272"/>
    </location>
</feature>
<dbReference type="Gene3D" id="3.40.50.300">
    <property type="entry name" value="P-loop containing nucleotide triphosphate hydrolases"/>
    <property type="match status" value="1"/>
</dbReference>
<dbReference type="InterPro" id="IPR003959">
    <property type="entry name" value="ATPase_AAA_core"/>
</dbReference>
<dbReference type="EMBL" id="JARVKF010000330">
    <property type="protein sequence ID" value="KAK9419193.1"/>
    <property type="molecule type" value="Genomic_DNA"/>
</dbReference>
<dbReference type="Pfam" id="PF00004">
    <property type="entry name" value="AAA"/>
    <property type="match status" value="1"/>
</dbReference>
<feature type="domain" description="AAA+ ATPase" evidence="2">
    <location>
        <begin position="603"/>
        <end position="799"/>
    </location>
</feature>
<feature type="region of interest" description="Disordered" evidence="1">
    <location>
        <begin position="303"/>
        <end position="332"/>
    </location>
</feature>
<dbReference type="PANTHER" id="PTHR23389:SF21">
    <property type="entry name" value="ATPASE FAMILY AAA DOMAIN-CONTAINING PROTEIN 5"/>
    <property type="match status" value="1"/>
</dbReference>
<comment type="caution">
    <text evidence="3">The sequence shown here is derived from an EMBL/GenBank/DDBJ whole genome shotgun (WGS) entry which is preliminary data.</text>
</comment>
<gene>
    <name evidence="3" type="ORF">SUNI508_01170</name>
</gene>
<organism evidence="3 4">
    <name type="scientific">Seiridium unicorne</name>
    <dbReference type="NCBI Taxonomy" id="138068"/>
    <lineage>
        <taxon>Eukaryota</taxon>
        <taxon>Fungi</taxon>
        <taxon>Dikarya</taxon>
        <taxon>Ascomycota</taxon>
        <taxon>Pezizomycotina</taxon>
        <taxon>Sordariomycetes</taxon>
        <taxon>Xylariomycetidae</taxon>
        <taxon>Amphisphaeriales</taxon>
        <taxon>Sporocadaceae</taxon>
        <taxon>Seiridium</taxon>
    </lineage>
</organism>
<feature type="region of interest" description="Disordered" evidence="1">
    <location>
        <begin position="1"/>
        <end position="211"/>
    </location>
</feature>
<keyword evidence="4" id="KW-1185">Reference proteome</keyword>
<dbReference type="PANTHER" id="PTHR23389">
    <property type="entry name" value="CHROMOSOME TRANSMISSION FIDELITY FACTOR 18"/>
    <property type="match status" value="1"/>
</dbReference>
<sequence length="1207" mass="132484">MMAENAAAKIHPFFSAPKSVAPNIASTTDATRPVTPDPSCSPASDEAHENIQVAADDETELAQGRRKRRKTDSAAEVQQPAKRGRPKGKAKPRVSTGSNITNHFGPKGDGASGSAVHTNESHDAGPEVVKTEPEQSAEQSQQVQTPPPTVIPEQPPTQNDEEQTQESKPRKILRFNPKTGTIGSPPRTKAQPPDEVVLNHKPAVKSRKPKKATSLVVRINYDFDEGVRVRIGEKIEEIFSGVRYISPKNNEHTSAQSTTQQTTPPTSSQGTPKKQASKKGHTLMKAKPAHPFFTAKSKATSTAADAVEGPKSPVKRQSIFTSTPCSPKHARQQASKFNFPQFGNKAGGLKFPGARHAAWPWRGIVHLHGDERDVDSATQIESCWEKHASRKAKGREVEFPADESVLGHVERQLHLDELAEELKTLNTEDFLPTPPTLRTPERHFESGHRLQARIKQELCTYTGDKRKTHPAIFAGFHTLTTTLPAFDRSTCESTSWAQKYGPIKANQVLQNGKEAELLRDWLQTLKVQSVDTGASDGNAANPKSAPVKKKKRKKLDGFVISSDEEQALMDEISDDESAWLPNSVHGSSKRTVVRSGSSKDVKLTNTVLLSGPHGCGKTATVYAIAKELDFEVFEISPGSRRNGKDIIEKIGDMTRNHQVSHKQETPQPDDTINADDVARDISSGKQGMMTAFFKPNAVGVPKLAKKQPIKKLEKTLHDKPIKRSNRAQKQSLILLEEVDILYEEDKQFWATVISLMAQSKRPFIMTCNNENLVPVQSLSLHGIFRFGAAPKDLAVDHLLLIAANEGHALSRPAVEALYESRSCDLRASIAELQYWCQIGVGDSKGGLGWFYRTWPKGSDLDEHGDRIRVVSSGTYQAGMGWLGRDPLSNSFNSSSIEGEIIRQAWDNWALDTEDCEVSAKALEEVEAASAAQLGHKDRLALLDIADSFYDSLSVADLASQGFFSNRNQALLDPSLPGLPSKVKDDFIIGLQLLDAPTLCRYETTTFDLATSIRSLARAQVAETHIAPLVDHHPLDEMAAIQKIQTSFNKPPAFQPAVTRYDYSLAFDPIAISEKALAQSSGYLDPSVFDRTMRMITLDVAPYVRSIVAYDQRLQAERLLRSNLLSEGGKPKKRMRSTRAAYSALEGGSRASTRREKYFCAGLNPHLVMQTGGKGWETLANDEHVGTGNQGSYQSSIASSDDMDTSTG</sequence>
<accession>A0ABR2UWY9</accession>
<name>A0ABR2UWY9_9PEZI</name>